<evidence type="ECO:0000256" key="5">
    <source>
        <dbReference type="ARBA" id="ARBA00023242"/>
    </source>
</evidence>
<evidence type="ECO:0000256" key="3">
    <source>
        <dbReference type="ARBA" id="ARBA00022741"/>
    </source>
</evidence>
<feature type="region of interest" description="Disordered" evidence="7">
    <location>
        <begin position="429"/>
        <end position="449"/>
    </location>
</feature>
<feature type="compositionally biased region" description="Basic and acidic residues" evidence="7">
    <location>
        <begin position="540"/>
        <end position="552"/>
    </location>
</feature>
<proteinExistence type="inferred from homology"/>
<keyword evidence="3" id="KW-0547">Nucleotide-binding</keyword>
<evidence type="ECO:0000259" key="8">
    <source>
        <dbReference type="PROSITE" id="PS51710"/>
    </source>
</evidence>
<dbReference type="InterPro" id="IPR012973">
    <property type="entry name" value="NOG_C"/>
</dbReference>
<feature type="compositionally biased region" description="Basic and acidic residues" evidence="7">
    <location>
        <begin position="563"/>
        <end position="585"/>
    </location>
</feature>
<dbReference type="InterPro" id="IPR041623">
    <property type="entry name" value="NOG1_N"/>
</dbReference>
<accession>A0A8C1AKN5</accession>
<evidence type="ECO:0000256" key="4">
    <source>
        <dbReference type="ARBA" id="ARBA00023134"/>
    </source>
</evidence>
<comment type="function">
    <text evidence="6">Involved in the biogenesis of the 60S ribosomal subunit.</text>
</comment>
<dbReference type="CDD" id="cd01897">
    <property type="entry name" value="NOG"/>
    <property type="match status" value="1"/>
</dbReference>
<reference evidence="9" key="2">
    <citation type="submission" date="2025-09" db="UniProtKB">
        <authorList>
            <consortium name="Ensembl"/>
        </authorList>
    </citation>
    <scope>IDENTIFICATION</scope>
</reference>
<dbReference type="Ensembl" id="ENSCCRT00000021486.2">
    <property type="protein sequence ID" value="ENSCCRP00000019760.2"/>
    <property type="gene ID" value="ENSCCRG00000005766.2"/>
</dbReference>
<feature type="compositionally biased region" description="Acidic residues" evidence="7">
    <location>
        <begin position="436"/>
        <end position="447"/>
    </location>
</feature>
<evidence type="ECO:0000256" key="7">
    <source>
        <dbReference type="SAM" id="MobiDB-lite"/>
    </source>
</evidence>
<dbReference type="PANTHER" id="PTHR45759">
    <property type="entry name" value="NUCLEOLAR GTP-BINDING PROTEIN 1"/>
    <property type="match status" value="1"/>
</dbReference>
<dbReference type="PRINTS" id="PR00326">
    <property type="entry name" value="GTP1OBG"/>
</dbReference>
<feature type="domain" description="OBG-type G" evidence="8">
    <location>
        <begin position="169"/>
        <end position="303"/>
    </location>
</feature>
<reference evidence="9" key="1">
    <citation type="submission" date="2025-08" db="UniProtKB">
        <authorList>
            <consortium name="Ensembl"/>
        </authorList>
    </citation>
    <scope>IDENTIFICATION</scope>
</reference>
<feature type="region of interest" description="Disordered" evidence="7">
    <location>
        <begin position="465"/>
        <end position="601"/>
    </location>
</feature>
<dbReference type="InterPro" id="IPR010674">
    <property type="entry name" value="NOG1_Rossman_fold_dom"/>
</dbReference>
<dbReference type="SUPFAM" id="SSF52540">
    <property type="entry name" value="P-loop containing nucleoside triphosphate hydrolases"/>
    <property type="match status" value="1"/>
</dbReference>
<dbReference type="InterPro" id="IPR006073">
    <property type="entry name" value="GTP-bd"/>
</dbReference>
<evidence type="ECO:0000256" key="6">
    <source>
        <dbReference type="PIRNR" id="PIRNR038919"/>
    </source>
</evidence>
<dbReference type="GO" id="GO:0042254">
    <property type="term" value="P:ribosome biogenesis"/>
    <property type="evidence" value="ECO:0007669"/>
    <property type="project" value="UniProtKB-KW"/>
</dbReference>
<sequence length="601" mass="70338">MALYNFKKIMVVPTAKDFIDLTLSKTQRKTPTVIHKHYQIHRIRHFYMRKVKFTQQNYHDRLSQILTDFPKLDDIHPFYADLMNVLYDKDHYKLALGQINIAKNLIDNVAKDYVRLMKYGDSLYRCKQLKRAALGRMCTILKRQKQSLEYLEQVRQHLSRLPTIDPNTRTLLLCGYPNVGKSSFINKVTRADVEVQPYAFTTKSLFVGHMDYRYLRWQVVDTPGILDHPLEERNTIEMQAITALAHLRAAVLYVMDVSEQCGHTLSQQLELFNNIRPLFANKPLIVLANKCDVKKISELSEENQACDRLLAHRVDTKMKTKKVHDVLNRLHLAVPTKRDQKERPPFIPEGALLRRKAMETNAPKRKLERDLEVELGDDYTLDLQKYWDLINPEEKQDKIPEVWEGHNIADYIDPEIMKRLEDLEREEELREKAGEYDSEEESEDEEMQEIRKLASQIREKRKLKILASKEKDTQGPRMPRTAKKVDRATLEKEMVDLGLDMTDKDDSHYAQRSRSLVRKRKREVSAPPTSRTRSQSASRPPRDQSGVRDAKMLKKVKTMMKSSQKEMNRQGRKGESDRHVFDVKPKHLLAGKRKSGTTSHR</sequence>
<dbReference type="InterPro" id="IPR027417">
    <property type="entry name" value="P-loop_NTPase"/>
</dbReference>
<dbReference type="GO" id="GO:0005730">
    <property type="term" value="C:nucleolus"/>
    <property type="evidence" value="ECO:0007669"/>
    <property type="project" value="UniProtKB-SubCell"/>
</dbReference>
<dbReference type="InterPro" id="IPR024926">
    <property type="entry name" value="NOG1"/>
</dbReference>
<keyword evidence="5 6" id="KW-0539">Nucleus</keyword>
<feature type="compositionally biased region" description="Basic and acidic residues" evidence="7">
    <location>
        <begin position="483"/>
        <end position="509"/>
    </location>
</feature>
<dbReference type="GeneTree" id="ENSGT00390000018475"/>
<dbReference type="Proteomes" id="UP001108240">
    <property type="component" value="Unplaced"/>
</dbReference>
<protein>
    <recommendedName>
        <fullName evidence="6">Nucleolar GTP-binding protein 1</fullName>
    </recommendedName>
</protein>
<evidence type="ECO:0000313" key="10">
    <source>
        <dbReference type="Proteomes" id="UP001108240"/>
    </source>
</evidence>
<dbReference type="Gene3D" id="1.20.120.1190">
    <property type="match status" value="1"/>
</dbReference>
<feature type="compositionally biased region" description="Polar residues" evidence="7">
    <location>
        <begin position="527"/>
        <end position="538"/>
    </location>
</feature>
<keyword evidence="4" id="KW-0342">GTP-binding</keyword>
<name>A0A8C1AKN5_CYPCA</name>
<dbReference type="Pfam" id="PF17835">
    <property type="entry name" value="NOG1_N"/>
    <property type="match status" value="1"/>
</dbReference>
<evidence type="ECO:0000313" key="9">
    <source>
        <dbReference type="Ensembl" id="ENSCCRP00000019760.2"/>
    </source>
</evidence>
<evidence type="ECO:0000256" key="1">
    <source>
        <dbReference type="ARBA" id="ARBA00004604"/>
    </source>
</evidence>
<organism evidence="9 10">
    <name type="scientific">Cyprinus carpio carpio</name>
    <dbReference type="NCBI Taxonomy" id="630221"/>
    <lineage>
        <taxon>Eukaryota</taxon>
        <taxon>Metazoa</taxon>
        <taxon>Chordata</taxon>
        <taxon>Craniata</taxon>
        <taxon>Vertebrata</taxon>
        <taxon>Euteleostomi</taxon>
        <taxon>Actinopterygii</taxon>
        <taxon>Neopterygii</taxon>
        <taxon>Teleostei</taxon>
        <taxon>Ostariophysi</taxon>
        <taxon>Cypriniformes</taxon>
        <taxon>Cyprinidae</taxon>
        <taxon>Cyprininae</taxon>
        <taxon>Cyprinus</taxon>
    </lineage>
</organism>
<dbReference type="Gene3D" id="3.40.50.300">
    <property type="entry name" value="P-loop containing nucleotide triphosphate hydrolases"/>
    <property type="match status" value="1"/>
</dbReference>
<dbReference type="PROSITE" id="PS51710">
    <property type="entry name" value="G_OBG"/>
    <property type="match status" value="1"/>
</dbReference>
<comment type="subcellular location">
    <subcellularLocation>
        <location evidence="1 6">Nucleus</location>
        <location evidence="1 6">Nucleolus</location>
    </subcellularLocation>
</comment>
<feature type="compositionally biased region" description="Basic residues" evidence="7">
    <location>
        <begin position="586"/>
        <end position="601"/>
    </location>
</feature>
<dbReference type="FunFam" id="1.20.120.1190:FF:000001">
    <property type="entry name" value="Nucleolar GTP-binding protein 1"/>
    <property type="match status" value="1"/>
</dbReference>
<dbReference type="AlphaFoldDB" id="A0A8C1AKN5"/>
<dbReference type="PIRSF" id="PIRSF038919">
    <property type="entry name" value="NOG1"/>
    <property type="match status" value="1"/>
</dbReference>
<keyword evidence="10" id="KW-1185">Reference proteome</keyword>
<dbReference type="Pfam" id="PF06858">
    <property type="entry name" value="NOG1"/>
    <property type="match status" value="1"/>
</dbReference>
<dbReference type="Pfam" id="PF08155">
    <property type="entry name" value="NOGCT"/>
    <property type="match status" value="1"/>
</dbReference>
<keyword evidence="2 6" id="KW-0690">Ribosome biogenesis</keyword>
<evidence type="ECO:0000256" key="2">
    <source>
        <dbReference type="ARBA" id="ARBA00022517"/>
    </source>
</evidence>
<dbReference type="GO" id="GO:0005525">
    <property type="term" value="F:GTP binding"/>
    <property type="evidence" value="ECO:0007669"/>
    <property type="project" value="UniProtKB-KW"/>
</dbReference>
<dbReference type="InterPro" id="IPR031167">
    <property type="entry name" value="G_OBG"/>
</dbReference>
<comment type="similarity">
    <text evidence="6">Belongs to the TRAFAC class OBG-HflX-like GTPase superfamily. OBG GTPase family. NOG subfamily.</text>
</comment>